<dbReference type="GO" id="GO:0005524">
    <property type="term" value="F:ATP binding"/>
    <property type="evidence" value="ECO:0007669"/>
    <property type="project" value="UniProtKB-KW"/>
</dbReference>
<dbReference type="CDD" id="cd03230">
    <property type="entry name" value="ABC_DR_subfamily_A"/>
    <property type="match status" value="1"/>
</dbReference>
<gene>
    <name evidence="5" type="ordered locus">Mesop_2871</name>
</gene>
<dbReference type="PANTHER" id="PTHR42939">
    <property type="entry name" value="ABC TRANSPORTER ATP-BINDING PROTEIN ALBC-RELATED"/>
    <property type="match status" value="1"/>
</dbReference>
<dbReference type="eggNOG" id="COG1131">
    <property type="taxonomic scope" value="Bacteria"/>
</dbReference>
<dbReference type="AlphaFoldDB" id="F7Y4K8"/>
<protein>
    <submittedName>
        <fullName evidence="5">ABC transporter related protein</fullName>
    </submittedName>
</protein>
<dbReference type="PANTHER" id="PTHR42939:SF1">
    <property type="entry name" value="ABC TRANSPORTER ATP-BINDING PROTEIN ALBC-RELATED"/>
    <property type="match status" value="1"/>
</dbReference>
<dbReference type="SMART" id="SM00382">
    <property type="entry name" value="AAA"/>
    <property type="match status" value="1"/>
</dbReference>
<dbReference type="Pfam" id="PF00005">
    <property type="entry name" value="ABC_tran"/>
    <property type="match status" value="1"/>
</dbReference>
<dbReference type="KEGG" id="mop:Mesop_2871"/>
<evidence type="ECO:0000256" key="2">
    <source>
        <dbReference type="ARBA" id="ARBA00022741"/>
    </source>
</evidence>
<dbReference type="GO" id="GO:0016887">
    <property type="term" value="F:ATP hydrolysis activity"/>
    <property type="evidence" value="ECO:0007669"/>
    <property type="project" value="InterPro"/>
</dbReference>
<dbReference type="InterPro" id="IPR003593">
    <property type="entry name" value="AAA+_ATPase"/>
</dbReference>
<proteinExistence type="predicted"/>
<evidence type="ECO:0000259" key="4">
    <source>
        <dbReference type="PROSITE" id="PS50893"/>
    </source>
</evidence>
<accession>F7Y4K8</accession>
<sequence length="254" mass="26411">MDSSIDPAEILAVRGLSAGYGGHAVVSGIGLSLGRGDILGLLGANGSGKSTLLRAISGQIRPLAGSVVINGVDLGDAPERAKSGFGLAIDPSDLPVALTGRQYLQLVASIRGCAEDDWPGVNVAERLGLKRWIDRLIAEYSLGTQAKIAIAAALLGAPPLLILDESLNGLDPLAAFEVKRVILASAASGHQAVIISTHVVEAVPGLCNRAVLLAEGSIAREWNAWQLAEASHAPGAFELHVMQALSEPMSWRRR</sequence>
<keyword evidence="1" id="KW-0813">Transport</keyword>
<keyword evidence="3" id="KW-0067">ATP-binding</keyword>
<dbReference type="HOGENOM" id="CLU_000604_1_2_5"/>
<dbReference type="Proteomes" id="UP000001623">
    <property type="component" value="Chromosome"/>
</dbReference>
<dbReference type="InterPro" id="IPR003439">
    <property type="entry name" value="ABC_transporter-like_ATP-bd"/>
</dbReference>
<keyword evidence="2" id="KW-0547">Nucleotide-binding</keyword>
<dbReference type="PROSITE" id="PS50893">
    <property type="entry name" value="ABC_TRANSPORTER_2"/>
    <property type="match status" value="1"/>
</dbReference>
<feature type="domain" description="ABC transporter" evidence="4">
    <location>
        <begin position="11"/>
        <end position="240"/>
    </location>
</feature>
<dbReference type="STRING" id="536019.Mesop_2871"/>
<evidence type="ECO:0000313" key="5">
    <source>
        <dbReference type="EMBL" id="AEH87328.1"/>
    </source>
</evidence>
<organism evidence="5 6">
    <name type="scientific">Mesorhizobium opportunistum (strain LMG 24607 / HAMBI 3007 / WSM2075)</name>
    <dbReference type="NCBI Taxonomy" id="536019"/>
    <lineage>
        <taxon>Bacteria</taxon>
        <taxon>Pseudomonadati</taxon>
        <taxon>Pseudomonadota</taxon>
        <taxon>Alphaproteobacteria</taxon>
        <taxon>Hyphomicrobiales</taxon>
        <taxon>Phyllobacteriaceae</taxon>
        <taxon>Mesorhizobium</taxon>
    </lineage>
</organism>
<reference evidence="5 6" key="1">
    <citation type="submission" date="2010-10" db="EMBL/GenBank/DDBJ databases">
        <title>Complete sequence of Mesorhizobium opportunistum WSM2075.</title>
        <authorList>
            <consortium name="US DOE Joint Genome Institute"/>
            <person name="Lucas S."/>
            <person name="Copeland A."/>
            <person name="Lapidus A."/>
            <person name="Cheng J.-F."/>
            <person name="Bruce D."/>
            <person name="Goodwin L."/>
            <person name="Pitluck S."/>
            <person name="Chertkov O."/>
            <person name="Misra M."/>
            <person name="Detter J.C."/>
            <person name="Han C."/>
            <person name="Tapia R."/>
            <person name="Land M."/>
            <person name="Hauser L."/>
            <person name="Kyrpides N."/>
            <person name="Ovchinnikova G."/>
            <person name="Mavrommatis K.M."/>
            <person name="Tiwari R.P."/>
            <person name="Howieson J.G."/>
            <person name="O'Hara G.W."/>
            <person name="Nandasena K.G."/>
            <person name="Woyke T."/>
        </authorList>
    </citation>
    <scope>NUCLEOTIDE SEQUENCE [LARGE SCALE GENOMIC DNA]</scope>
    <source>
        <strain evidence="6">LMG 24607 / HAMBI 3007 / WSM2075</strain>
    </source>
</reference>
<name>F7Y4K8_MESOW</name>
<dbReference type="SUPFAM" id="SSF52540">
    <property type="entry name" value="P-loop containing nucleoside triphosphate hydrolases"/>
    <property type="match status" value="1"/>
</dbReference>
<dbReference type="RefSeq" id="WP_013894018.1">
    <property type="nucleotide sequence ID" value="NC_015675.1"/>
</dbReference>
<evidence type="ECO:0000313" key="6">
    <source>
        <dbReference type="Proteomes" id="UP000001623"/>
    </source>
</evidence>
<dbReference type="Gene3D" id="3.40.50.300">
    <property type="entry name" value="P-loop containing nucleotide triphosphate hydrolases"/>
    <property type="match status" value="1"/>
</dbReference>
<dbReference type="EMBL" id="CP002279">
    <property type="protein sequence ID" value="AEH87328.1"/>
    <property type="molecule type" value="Genomic_DNA"/>
</dbReference>
<evidence type="ECO:0000256" key="1">
    <source>
        <dbReference type="ARBA" id="ARBA00022448"/>
    </source>
</evidence>
<dbReference type="InterPro" id="IPR027417">
    <property type="entry name" value="P-loop_NTPase"/>
</dbReference>
<evidence type="ECO:0000256" key="3">
    <source>
        <dbReference type="ARBA" id="ARBA00022840"/>
    </source>
</evidence>
<dbReference type="InterPro" id="IPR051782">
    <property type="entry name" value="ABC_Transporter_VariousFunc"/>
</dbReference>